<dbReference type="Gene3D" id="3.40.50.300">
    <property type="entry name" value="P-loop containing nucleotide triphosphate hydrolases"/>
    <property type="match status" value="1"/>
</dbReference>
<keyword evidence="10 12" id="KW-0012">Acyltransferase</keyword>
<dbReference type="InterPro" id="IPR004614">
    <property type="entry name" value="P_AcTrfase"/>
</dbReference>
<comment type="catalytic activity">
    <reaction evidence="12">
        <text>acetyl-CoA + phosphate = acetyl phosphate + CoA</text>
        <dbReference type="Rhea" id="RHEA:19521"/>
        <dbReference type="ChEBI" id="CHEBI:22191"/>
        <dbReference type="ChEBI" id="CHEBI:43474"/>
        <dbReference type="ChEBI" id="CHEBI:57287"/>
        <dbReference type="ChEBI" id="CHEBI:57288"/>
        <dbReference type="EC" id="2.3.1.8"/>
    </reaction>
</comment>
<comment type="subcellular location">
    <subcellularLocation>
        <location evidence="1 12">Cytoplasm</location>
    </subcellularLocation>
</comment>
<feature type="domain" description="DRTGG" evidence="14">
    <location>
        <begin position="232"/>
        <end position="343"/>
    </location>
</feature>
<comment type="caution">
    <text evidence="15">The sequence shown here is derived from an EMBL/GenBank/DDBJ whole genome shotgun (WGS) entry which is preliminary data.</text>
</comment>
<evidence type="ECO:0000256" key="10">
    <source>
        <dbReference type="ARBA" id="ARBA00023315"/>
    </source>
</evidence>
<dbReference type="EC" id="2.3.1.8" evidence="6 12"/>
<dbReference type="InterPro" id="IPR050500">
    <property type="entry name" value="Phos_Acetyltrans/Butyryltrans"/>
</dbReference>
<dbReference type="InterPro" id="IPR016475">
    <property type="entry name" value="P-Actrans_bac"/>
</dbReference>
<dbReference type="SUPFAM" id="SSF53659">
    <property type="entry name" value="Isocitrate/Isopropylmalate dehydrogenase-like"/>
    <property type="match status" value="1"/>
</dbReference>
<evidence type="ECO:0000256" key="1">
    <source>
        <dbReference type="ARBA" id="ARBA00004496"/>
    </source>
</evidence>
<dbReference type="InterPro" id="IPR028979">
    <property type="entry name" value="Ser_kin/Pase_Hpr-like_N_sf"/>
</dbReference>
<proteinExistence type="inferred from homology"/>
<dbReference type="Gene3D" id="3.40.50.10750">
    <property type="entry name" value="Isocitrate/Isopropylmalate dehydrogenase-like"/>
    <property type="match status" value="1"/>
</dbReference>
<sequence length="712" mass="77112">MARTIMLIPVSSGVGLTSVSLGMVRAMERHGVAVNFFKPVSQPRQRGSKVERSTALLRSATNIEPPEPLPIQHAEQLISAGNTDDLLEEMLDRYQPTQEDTDVVVVEGLIPSDKYQFAHYLNQRIAKMLDAEIVLVAHPGSDNSQQLKDHLELALAAYGGRQNPRVAGAIINKVGEPADLPESPGAELTDIFEPDQPHHSNLEVLRLFSKSPLPILGCIPWHPELIAPRARDLANHFHAEVINEGEIEERRLHSITFCARSIPHMLHRFRPGAMLVASADRVDVMVAACLAAMNGIKIGCLMLTGGLRPQGEVLQLCAPAMKTGLPIILVKSNSWQTALRMQSFNLATPADDIDRIERVQDYVAGYIDKHWIESLTKGSSLPRRLSPPAFRYMLTELARKANKRIVLPEGDEPRTVRAATICAERGIARPILLGDPASIQAVAEQQGLTLGEGVEIIDPAEVIERYVAPMVELRKGKGLTEVVAREQLKDNVVLGTMMLAEDEVDGLVSGAVHTTANTIRPALQLIKTAPGASLVSSVFFMLLPEQVLVYGDCAINPDPNAEQLADIAIQSADSAKAFGIEPKVAMISYSTGSSGSGSDVEKVREATAIAKEKRPDLAIDGPLQYDAAVMENVARKKAPDSPVAGKATVFIFPDLNTGNTTYKAVQRSADLISIGPMLQGMRKPVNDLSRGALVDDIVYTIALTAIQATQGN</sequence>
<dbReference type="CDD" id="cd03109">
    <property type="entry name" value="DTBS"/>
    <property type="match status" value="1"/>
</dbReference>
<evidence type="ECO:0000256" key="6">
    <source>
        <dbReference type="ARBA" id="ARBA00012707"/>
    </source>
</evidence>
<evidence type="ECO:0000313" key="15">
    <source>
        <dbReference type="EMBL" id="GMG87646.1"/>
    </source>
</evidence>
<dbReference type="SUPFAM" id="SSF75138">
    <property type="entry name" value="HprK N-terminal domain-like"/>
    <property type="match status" value="1"/>
</dbReference>
<feature type="domain" description="Phosphate acetyl/butaryl transferase" evidence="13">
    <location>
        <begin position="390"/>
        <end position="705"/>
    </location>
</feature>
<comment type="subunit">
    <text evidence="5">Homohexamer.</text>
</comment>
<evidence type="ECO:0000256" key="4">
    <source>
        <dbReference type="ARBA" id="ARBA00009786"/>
    </source>
</evidence>
<dbReference type="Proteomes" id="UP001224392">
    <property type="component" value="Unassembled WGS sequence"/>
</dbReference>
<dbReference type="Gene3D" id="3.40.50.10950">
    <property type="match status" value="1"/>
</dbReference>
<dbReference type="InterPro" id="IPR042113">
    <property type="entry name" value="P_AcTrfase_dom1"/>
</dbReference>
<dbReference type="NCBIfam" id="TIGR00651">
    <property type="entry name" value="pta"/>
    <property type="match status" value="1"/>
</dbReference>
<dbReference type="NCBIfam" id="NF004167">
    <property type="entry name" value="PRK05632.1"/>
    <property type="match status" value="1"/>
</dbReference>
<keyword evidence="16" id="KW-1185">Reference proteome</keyword>
<dbReference type="Pfam" id="PF13500">
    <property type="entry name" value="AAA_26"/>
    <property type="match status" value="1"/>
</dbReference>
<evidence type="ECO:0000256" key="8">
    <source>
        <dbReference type="ARBA" id="ARBA00022490"/>
    </source>
</evidence>
<dbReference type="NCBIfam" id="NF007233">
    <property type="entry name" value="PRK09653.1"/>
    <property type="match status" value="1"/>
</dbReference>
<evidence type="ECO:0000256" key="5">
    <source>
        <dbReference type="ARBA" id="ARBA00011643"/>
    </source>
</evidence>
<comment type="similarity">
    <text evidence="4 12">In the N-terminal section; belongs to the CobB/CobQ family.</text>
</comment>
<comment type="similarity">
    <text evidence="3 12">In the C-terminal section; belongs to the phosphate acetyltransferase and butyryltransferase family.</text>
</comment>
<dbReference type="InterPro" id="IPR042112">
    <property type="entry name" value="P_AcTrfase_dom2"/>
</dbReference>
<dbReference type="PIRSF" id="PIRSF006107">
    <property type="entry name" value="PhpActrans_proteobac"/>
    <property type="match status" value="1"/>
</dbReference>
<dbReference type="Pfam" id="PF07085">
    <property type="entry name" value="DRTGG"/>
    <property type="match status" value="1"/>
</dbReference>
<dbReference type="Gene3D" id="3.40.1390.20">
    <property type="entry name" value="HprK N-terminal domain-like"/>
    <property type="match status" value="1"/>
</dbReference>
<accession>A0ABQ6M017</accession>
<dbReference type="InterPro" id="IPR027417">
    <property type="entry name" value="P-loop_NTPase"/>
</dbReference>
<dbReference type="InterPro" id="IPR002505">
    <property type="entry name" value="PTA_PTB"/>
</dbReference>
<keyword evidence="9 12" id="KW-0808">Transferase</keyword>
<evidence type="ECO:0000256" key="11">
    <source>
        <dbReference type="ARBA" id="ARBA00031108"/>
    </source>
</evidence>
<comment type="function">
    <text evidence="12">Involved in acetate metabolism.</text>
</comment>
<evidence type="ECO:0000256" key="3">
    <source>
        <dbReference type="ARBA" id="ARBA00008756"/>
    </source>
</evidence>
<evidence type="ECO:0000256" key="9">
    <source>
        <dbReference type="ARBA" id="ARBA00022679"/>
    </source>
</evidence>
<evidence type="ECO:0000256" key="7">
    <source>
        <dbReference type="ARBA" id="ARBA00021528"/>
    </source>
</evidence>
<evidence type="ECO:0000259" key="13">
    <source>
        <dbReference type="Pfam" id="PF01515"/>
    </source>
</evidence>
<comment type="pathway">
    <text evidence="2 12">Metabolic intermediate biosynthesis; acetyl-CoA biosynthesis; acetyl-CoA from acetate: step 2/2.</text>
</comment>
<dbReference type="RefSeq" id="WP_285764262.1">
    <property type="nucleotide sequence ID" value="NZ_BSYJ01000003.1"/>
</dbReference>
<comment type="domain">
    <text evidence="12">The N-terminal region seems to be important for proper quaternary structure. The C-terminal region contains the substrate-binding site.</text>
</comment>
<evidence type="ECO:0000259" key="14">
    <source>
        <dbReference type="Pfam" id="PF07085"/>
    </source>
</evidence>
<evidence type="ECO:0000313" key="16">
    <source>
        <dbReference type="Proteomes" id="UP001224392"/>
    </source>
</evidence>
<protein>
    <recommendedName>
        <fullName evidence="7 12">Phosphate acetyltransferase</fullName>
        <ecNumber evidence="6 12">2.3.1.8</ecNumber>
    </recommendedName>
    <alternativeName>
        <fullName evidence="11 12">Phosphotransacetylase</fullName>
    </alternativeName>
</protein>
<evidence type="ECO:0000256" key="12">
    <source>
        <dbReference type="PIRNR" id="PIRNR006107"/>
    </source>
</evidence>
<gene>
    <name evidence="15" type="primary">pta</name>
    <name evidence="15" type="ORF">MNKW57_19670</name>
</gene>
<evidence type="ECO:0000256" key="2">
    <source>
        <dbReference type="ARBA" id="ARBA00004989"/>
    </source>
</evidence>
<dbReference type="SUPFAM" id="SSF52540">
    <property type="entry name" value="P-loop containing nucleoside triphosphate hydrolases"/>
    <property type="match status" value="1"/>
</dbReference>
<dbReference type="EMBL" id="BSYJ01000003">
    <property type="protein sequence ID" value="GMG87646.1"/>
    <property type="molecule type" value="Genomic_DNA"/>
</dbReference>
<dbReference type="Pfam" id="PF01515">
    <property type="entry name" value="PTA_PTB"/>
    <property type="match status" value="1"/>
</dbReference>
<dbReference type="PANTHER" id="PTHR43356:SF3">
    <property type="entry name" value="PHOSPHATE ACETYLTRANSFERASE"/>
    <property type="match status" value="1"/>
</dbReference>
<reference evidence="15 16" key="1">
    <citation type="submission" date="2023-04" db="EMBL/GenBank/DDBJ databases">
        <title>Marinobulbifer ophiurae gen. nov., sp. Nov., isolate from tissue of brittle star Ophioplocus japonicus.</title>
        <authorList>
            <person name="Kawano K."/>
            <person name="Sawayama S."/>
            <person name="Nakagawa S."/>
        </authorList>
    </citation>
    <scope>NUCLEOTIDE SEQUENCE [LARGE SCALE GENOMIC DNA]</scope>
    <source>
        <strain evidence="15 16">NKW57</strain>
    </source>
</reference>
<name>A0ABQ6M017_9GAMM</name>
<keyword evidence="8 12" id="KW-0963">Cytoplasm</keyword>
<organism evidence="15 16">
    <name type="scientific">Biformimicrobium ophioploci</name>
    <dbReference type="NCBI Taxonomy" id="3036711"/>
    <lineage>
        <taxon>Bacteria</taxon>
        <taxon>Pseudomonadati</taxon>
        <taxon>Pseudomonadota</taxon>
        <taxon>Gammaproteobacteria</taxon>
        <taxon>Cellvibrionales</taxon>
        <taxon>Microbulbiferaceae</taxon>
        <taxon>Biformimicrobium</taxon>
    </lineage>
</organism>
<dbReference type="PANTHER" id="PTHR43356">
    <property type="entry name" value="PHOSPHATE ACETYLTRANSFERASE"/>
    <property type="match status" value="1"/>
</dbReference>
<dbReference type="InterPro" id="IPR010766">
    <property type="entry name" value="DRTGG"/>
</dbReference>